<dbReference type="GO" id="GO:0000271">
    <property type="term" value="P:polysaccharide biosynthetic process"/>
    <property type="evidence" value="ECO:0007669"/>
    <property type="project" value="InterPro"/>
</dbReference>
<feature type="binding site" evidence="10">
    <location>
        <position position="328"/>
    </location>
    <ligand>
        <name>NAD(+)</name>
        <dbReference type="ChEBI" id="CHEBI:57540"/>
    </ligand>
</feature>
<dbReference type="AlphaFoldDB" id="A0A231HF32"/>
<dbReference type="SMART" id="SM00984">
    <property type="entry name" value="UDPG_MGDP_dh_C"/>
    <property type="match status" value="1"/>
</dbReference>
<feature type="binding site" evidence="10">
    <location>
        <position position="32"/>
    </location>
    <ligand>
        <name>NAD(+)</name>
        <dbReference type="ChEBI" id="CHEBI:57540"/>
    </ligand>
</feature>
<feature type="binding site" evidence="9">
    <location>
        <position position="321"/>
    </location>
    <ligand>
        <name>substrate</name>
    </ligand>
</feature>
<dbReference type="RefSeq" id="WP_094024214.1">
    <property type="nucleotide sequence ID" value="NZ_NGAF01000001.1"/>
</dbReference>
<dbReference type="UniPathway" id="UPA00038">
    <property type="reaction ID" value="UER00491"/>
</dbReference>
<feature type="binding site" evidence="10">
    <location>
        <position position="151"/>
    </location>
    <ligand>
        <name>NAD(+)</name>
        <dbReference type="ChEBI" id="CHEBI:57540"/>
    </ligand>
</feature>
<feature type="binding site" evidence="10">
    <location>
        <position position="87"/>
    </location>
    <ligand>
        <name>NAD(+)</name>
        <dbReference type="ChEBI" id="CHEBI:57540"/>
    </ligand>
</feature>
<dbReference type="SUPFAM" id="SSF51735">
    <property type="entry name" value="NAD(P)-binding Rossmann-fold domains"/>
    <property type="match status" value="1"/>
</dbReference>
<dbReference type="InterPro" id="IPR014027">
    <property type="entry name" value="UDP-Glc/GDP-Man_DH_C"/>
</dbReference>
<evidence type="ECO:0000256" key="10">
    <source>
        <dbReference type="PIRSR" id="PIRSR500134-3"/>
    </source>
</evidence>
<dbReference type="InterPro" id="IPR001732">
    <property type="entry name" value="UDP-Glc/GDP-Man_DH_N"/>
</dbReference>
<accession>A0A231HF32</accession>
<dbReference type="Pfam" id="PF03720">
    <property type="entry name" value="UDPG_MGDP_dh_C"/>
    <property type="match status" value="1"/>
</dbReference>
<dbReference type="GO" id="GO:0006065">
    <property type="term" value="P:UDP-glucuronate biosynthetic process"/>
    <property type="evidence" value="ECO:0007669"/>
    <property type="project" value="UniProtKB-UniPathway"/>
</dbReference>
<evidence type="ECO:0000259" key="11">
    <source>
        <dbReference type="SMART" id="SM00984"/>
    </source>
</evidence>
<dbReference type="Gene3D" id="3.40.50.720">
    <property type="entry name" value="NAD(P)-binding Rossmann-like Domain"/>
    <property type="match status" value="2"/>
</dbReference>
<dbReference type="SUPFAM" id="SSF52413">
    <property type="entry name" value="UDP-glucose/GDP-mannose dehydrogenase C-terminal domain"/>
    <property type="match status" value="1"/>
</dbReference>
<sequence>MSERIGVVGAGYVGTTTAAGLAHLGLPVTAVDVDAGCVERLRQGRTELQEPDLEPLLRQGIRAGLLEFDTDIERLAQAEVVFVCVPTPATPSGAADASAVQEVLAVLFGLLSPGAIIVLKSTVPVGTAREAAAAAGRHGLHVVSNPEFLRESHAVYDFLHADRIVIGASDAGAGERIARLYQGVESPTVQIVDFESAEVAKYASNAFLATKVSFVNELAELCEKVCADIELVGECLGSDPRIGAAFLRPGPGWGGSCLPKDTEALLHIAHDKQVNLGVLEAAVAANRAQTDRTVATVARVLGRSGGDLDGVRAALFGLTFKAGTGDLRDSPARRLAAALAGHGAQLCVYDPTVAPVRGRDLGLPARVRIVDDPYDAAQEADAVVVATEWPEFAKLDWPRLGTLTRRRVIVDTRNLLDAEALRRDGFTVIGNGR</sequence>
<keyword evidence="5 7" id="KW-0520">NAD</keyword>
<dbReference type="GO" id="GO:0051287">
    <property type="term" value="F:NAD binding"/>
    <property type="evidence" value="ECO:0007669"/>
    <property type="project" value="InterPro"/>
</dbReference>
<feature type="binding site" evidence="9">
    <location>
        <position position="254"/>
    </location>
    <ligand>
        <name>substrate</name>
    </ligand>
</feature>
<dbReference type="InterPro" id="IPR036220">
    <property type="entry name" value="UDP-Glc/GDP-Man_DH_C_sf"/>
</dbReference>
<feature type="binding site" evidence="9">
    <location>
        <position position="201"/>
    </location>
    <ligand>
        <name>substrate</name>
    </ligand>
</feature>
<comment type="caution">
    <text evidence="12">The sequence shown here is derived from an EMBL/GenBank/DDBJ whole genome shotgun (WGS) entry which is preliminary data.</text>
</comment>
<dbReference type="PANTHER" id="PTHR43750:SF3">
    <property type="entry name" value="UDP-GLUCOSE 6-DEHYDROGENASE TUAD"/>
    <property type="match status" value="1"/>
</dbReference>
<evidence type="ECO:0000313" key="12">
    <source>
        <dbReference type="EMBL" id="OXR47326.1"/>
    </source>
</evidence>
<dbReference type="InterPro" id="IPR028357">
    <property type="entry name" value="UDPglc_DH_bac"/>
</dbReference>
<evidence type="ECO:0000256" key="4">
    <source>
        <dbReference type="ARBA" id="ARBA00023002"/>
    </source>
</evidence>
<dbReference type="InterPro" id="IPR036291">
    <property type="entry name" value="NAD(P)-bd_dom_sf"/>
</dbReference>
<dbReference type="PIRSF" id="PIRSF500134">
    <property type="entry name" value="UDPglc_DH_bac"/>
    <property type="match status" value="1"/>
</dbReference>
<evidence type="ECO:0000256" key="6">
    <source>
        <dbReference type="ARBA" id="ARBA00047473"/>
    </source>
</evidence>
<keyword evidence="13" id="KW-1185">Reference proteome</keyword>
<evidence type="ECO:0000256" key="8">
    <source>
        <dbReference type="PIRSR" id="PIRSR500134-1"/>
    </source>
</evidence>
<dbReference type="Pfam" id="PF00984">
    <property type="entry name" value="UDPG_MGDP_dh"/>
    <property type="match status" value="1"/>
</dbReference>
<dbReference type="InterPro" id="IPR014026">
    <property type="entry name" value="UDP-Glc/GDP-Man_DH_dimer"/>
</dbReference>
<name>A0A231HF32_9NOCA</name>
<feature type="binding site" evidence="9">
    <location>
        <begin position="246"/>
        <end position="250"/>
    </location>
    <ligand>
        <name>substrate</name>
    </ligand>
</feature>
<dbReference type="Pfam" id="PF03721">
    <property type="entry name" value="UDPG_MGDP_dh_N"/>
    <property type="match status" value="1"/>
</dbReference>
<dbReference type="EC" id="1.1.1.22" evidence="3 7"/>
<feature type="binding site" evidence="9">
    <location>
        <position position="424"/>
    </location>
    <ligand>
        <name>substrate</name>
    </ligand>
</feature>
<dbReference type="PANTHER" id="PTHR43750">
    <property type="entry name" value="UDP-GLUCOSE 6-DEHYDROGENASE TUAD"/>
    <property type="match status" value="1"/>
</dbReference>
<evidence type="ECO:0000256" key="2">
    <source>
        <dbReference type="ARBA" id="ARBA00006601"/>
    </source>
</evidence>
<gene>
    <name evidence="12" type="primary">ywqF</name>
    <name evidence="12" type="ORF">B7C42_00449</name>
</gene>
<dbReference type="PIRSF" id="PIRSF000124">
    <property type="entry name" value="UDPglc_GDPman_dh"/>
    <property type="match status" value="1"/>
</dbReference>
<dbReference type="NCBIfam" id="TIGR03026">
    <property type="entry name" value="NDP-sugDHase"/>
    <property type="match status" value="1"/>
</dbReference>
<evidence type="ECO:0000313" key="13">
    <source>
        <dbReference type="Proteomes" id="UP000215506"/>
    </source>
</evidence>
<dbReference type="EMBL" id="NGAF01000001">
    <property type="protein sequence ID" value="OXR47326.1"/>
    <property type="molecule type" value="Genomic_DNA"/>
</dbReference>
<dbReference type="Proteomes" id="UP000215506">
    <property type="component" value="Unassembled WGS sequence"/>
</dbReference>
<reference evidence="12 13" key="1">
    <citation type="submission" date="2017-07" db="EMBL/GenBank/DDBJ databases">
        <title>First draft Genome Sequence of Nocardia cerradoensis isolated from human infection.</title>
        <authorList>
            <person name="Carrasco G."/>
        </authorList>
    </citation>
    <scope>NUCLEOTIDE SEQUENCE [LARGE SCALE GENOMIC DNA]</scope>
    <source>
        <strain evidence="12 13">CNM20130759</strain>
    </source>
</reference>
<evidence type="ECO:0000256" key="5">
    <source>
        <dbReference type="ARBA" id="ARBA00023027"/>
    </source>
</evidence>
<feature type="domain" description="UDP-glucose/GDP-mannose dehydrogenase C-terminal" evidence="11">
    <location>
        <begin position="314"/>
        <end position="418"/>
    </location>
</feature>
<evidence type="ECO:0000256" key="1">
    <source>
        <dbReference type="ARBA" id="ARBA00004701"/>
    </source>
</evidence>
<proteinExistence type="inferred from homology"/>
<evidence type="ECO:0000256" key="9">
    <source>
        <dbReference type="PIRSR" id="PIRSR500134-2"/>
    </source>
</evidence>
<feature type="binding site" evidence="10">
    <location>
        <position position="260"/>
    </location>
    <ligand>
        <name>NAD(+)</name>
        <dbReference type="ChEBI" id="CHEBI:57540"/>
    </ligand>
</feature>
<dbReference type="InterPro" id="IPR017476">
    <property type="entry name" value="UDP-Glc/GDP-Man"/>
</dbReference>
<dbReference type="InterPro" id="IPR008927">
    <property type="entry name" value="6-PGluconate_DH-like_C_sf"/>
</dbReference>
<dbReference type="Gene3D" id="1.20.5.100">
    <property type="entry name" value="Cytochrome c1, transmembrane anchor, C-terminal"/>
    <property type="match status" value="1"/>
</dbReference>
<feature type="binding site" evidence="9">
    <location>
        <begin position="148"/>
        <end position="151"/>
    </location>
    <ligand>
        <name>substrate</name>
    </ligand>
</feature>
<feature type="binding site" evidence="10">
    <location>
        <position position="122"/>
    </location>
    <ligand>
        <name>NAD(+)</name>
        <dbReference type="ChEBI" id="CHEBI:57540"/>
    </ligand>
</feature>
<dbReference type="GO" id="GO:0003979">
    <property type="term" value="F:UDP-glucose 6-dehydrogenase activity"/>
    <property type="evidence" value="ECO:0007669"/>
    <property type="project" value="UniProtKB-EC"/>
</dbReference>
<comment type="similarity">
    <text evidence="2 7">Belongs to the UDP-glucose/GDP-mannose dehydrogenase family.</text>
</comment>
<feature type="active site" description="Nucleophile" evidence="8">
    <location>
        <position position="257"/>
    </location>
</feature>
<organism evidence="12 13">
    <name type="scientific">Nocardia cerradoensis</name>
    <dbReference type="NCBI Taxonomy" id="85688"/>
    <lineage>
        <taxon>Bacteria</taxon>
        <taxon>Bacillati</taxon>
        <taxon>Actinomycetota</taxon>
        <taxon>Actinomycetes</taxon>
        <taxon>Mycobacteriales</taxon>
        <taxon>Nocardiaceae</taxon>
        <taxon>Nocardia</taxon>
    </lineage>
</organism>
<evidence type="ECO:0000256" key="7">
    <source>
        <dbReference type="PIRNR" id="PIRNR000124"/>
    </source>
</evidence>
<dbReference type="SUPFAM" id="SSF48179">
    <property type="entry name" value="6-phosphogluconate dehydrogenase C-terminal domain-like"/>
    <property type="match status" value="1"/>
</dbReference>
<protein>
    <recommendedName>
        <fullName evidence="3 7">UDP-glucose 6-dehydrogenase</fullName>
        <ecNumber evidence="3 7">1.1.1.22</ecNumber>
    </recommendedName>
</protein>
<keyword evidence="4 7" id="KW-0560">Oxidoreductase</keyword>
<comment type="pathway">
    <text evidence="1">Nucleotide-sugar biosynthesis; UDP-alpha-D-glucuronate biosynthesis; UDP-alpha-D-glucuronate from UDP-alpha-D-glucose: step 1/1.</text>
</comment>
<comment type="catalytic activity">
    <reaction evidence="6 7">
        <text>UDP-alpha-D-glucose + 2 NAD(+) + H2O = UDP-alpha-D-glucuronate + 2 NADH + 3 H(+)</text>
        <dbReference type="Rhea" id="RHEA:23596"/>
        <dbReference type="ChEBI" id="CHEBI:15377"/>
        <dbReference type="ChEBI" id="CHEBI:15378"/>
        <dbReference type="ChEBI" id="CHEBI:57540"/>
        <dbReference type="ChEBI" id="CHEBI:57945"/>
        <dbReference type="ChEBI" id="CHEBI:58052"/>
        <dbReference type="ChEBI" id="CHEBI:58885"/>
        <dbReference type="EC" id="1.1.1.22"/>
    </reaction>
</comment>
<evidence type="ECO:0000256" key="3">
    <source>
        <dbReference type="ARBA" id="ARBA00012954"/>
    </source>
</evidence>